<reference evidence="1 2" key="1">
    <citation type="submission" date="2016-03" db="EMBL/GenBank/DDBJ databases">
        <title>Comparative genomics of the ectomycorrhizal sister species Rhizopogon vinicolor and Rhizopogon vesiculosus (Basidiomycota: Boletales) reveals a divergence of the mating type B locus.</title>
        <authorList>
            <person name="Mujic A.B."/>
            <person name="Kuo A."/>
            <person name="Tritt A."/>
            <person name="Lipzen A."/>
            <person name="Chen C."/>
            <person name="Johnson J."/>
            <person name="Sharma A."/>
            <person name="Barry K."/>
            <person name="Grigoriev I.V."/>
            <person name="Spatafora J.W."/>
        </authorList>
    </citation>
    <scope>NUCLEOTIDE SEQUENCE [LARGE SCALE GENOMIC DNA]</scope>
    <source>
        <strain evidence="1 2">AM-OR11-056</strain>
    </source>
</reference>
<comment type="caution">
    <text evidence="1">The sequence shown here is derived from an EMBL/GenBank/DDBJ whole genome shotgun (WGS) entry which is preliminary data.</text>
</comment>
<dbReference type="AlphaFoldDB" id="A0A1J8Q8W5"/>
<protein>
    <submittedName>
        <fullName evidence="1">Uncharacterized protein</fullName>
    </submittedName>
</protein>
<organism evidence="1 2">
    <name type="scientific">Rhizopogon vesiculosus</name>
    <dbReference type="NCBI Taxonomy" id="180088"/>
    <lineage>
        <taxon>Eukaryota</taxon>
        <taxon>Fungi</taxon>
        <taxon>Dikarya</taxon>
        <taxon>Basidiomycota</taxon>
        <taxon>Agaricomycotina</taxon>
        <taxon>Agaricomycetes</taxon>
        <taxon>Agaricomycetidae</taxon>
        <taxon>Boletales</taxon>
        <taxon>Suillineae</taxon>
        <taxon>Rhizopogonaceae</taxon>
        <taxon>Rhizopogon</taxon>
    </lineage>
</organism>
<proteinExistence type="predicted"/>
<keyword evidence="2" id="KW-1185">Reference proteome</keyword>
<dbReference type="EMBL" id="LVVM01006411">
    <property type="protein sequence ID" value="OJA08172.1"/>
    <property type="molecule type" value="Genomic_DNA"/>
</dbReference>
<dbReference type="Proteomes" id="UP000183567">
    <property type="component" value="Unassembled WGS sequence"/>
</dbReference>
<sequence length="99" mass="10772">MATGDRLTPSTNAKQWLQKIDQCAASEGINKLLVGNKFNPRYCEAFLSLGDFSIECDQCQTNIPDCDAKQIKDRMALVVDACASNAKSSMVTPSQSVQP</sequence>
<gene>
    <name evidence="1" type="ORF">AZE42_11391</name>
</gene>
<name>A0A1J8Q8W5_9AGAM</name>
<evidence type="ECO:0000313" key="2">
    <source>
        <dbReference type="Proteomes" id="UP000183567"/>
    </source>
</evidence>
<accession>A0A1J8Q8W5</accession>
<evidence type="ECO:0000313" key="1">
    <source>
        <dbReference type="EMBL" id="OJA08172.1"/>
    </source>
</evidence>